<evidence type="ECO:0000256" key="1">
    <source>
        <dbReference type="SAM" id="Phobius"/>
    </source>
</evidence>
<evidence type="ECO:0000313" key="3">
    <source>
        <dbReference type="Proteomes" id="UP000282613"/>
    </source>
</evidence>
<accession>A0A0R3W9Q9</accession>
<gene>
    <name evidence="2" type="ORF">TASK_LOCUS7212</name>
</gene>
<dbReference type="Proteomes" id="UP000282613">
    <property type="component" value="Unassembled WGS sequence"/>
</dbReference>
<reference evidence="4" key="1">
    <citation type="submission" date="2017-02" db="UniProtKB">
        <authorList>
            <consortium name="WormBaseParasite"/>
        </authorList>
    </citation>
    <scope>IDENTIFICATION</scope>
</reference>
<dbReference type="EMBL" id="UYRS01018588">
    <property type="protein sequence ID" value="VDK38031.1"/>
    <property type="molecule type" value="Genomic_DNA"/>
</dbReference>
<sequence>MNNNGGAILISDETVRIEEGMRCTVACSVVLRTFSQALLIAGPCMLLVGILLMAFDFFNNKSEGKSFADSDDKLESLSTFDYGVISVILGGFLLMIMLLSWTLANYLATYRTPNAVVGPIT</sequence>
<dbReference type="WBParaSite" id="TASK_0000721101-mRNA-1">
    <property type="protein sequence ID" value="TASK_0000721101-mRNA-1"/>
    <property type="gene ID" value="TASK_0000721101"/>
</dbReference>
<dbReference type="AlphaFoldDB" id="A0A0R3W9Q9"/>
<feature type="transmembrane region" description="Helical" evidence="1">
    <location>
        <begin position="38"/>
        <end position="58"/>
    </location>
</feature>
<evidence type="ECO:0000313" key="4">
    <source>
        <dbReference type="WBParaSite" id="TASK_0000721101-mRNA-1"/>
    </source>
</evidence>
<organism evidence="4">
    <name type="scientific">Taenia asiatica</name>
    <name type="common">Asian tapeworm</name>
    <dbReference type="NCBI Taxonomy" id="60517"/>
    <lineage>
        <taxon>Eukaryota</taxon>
        <taxon>Metazoa</taxon>
        <taxon>Spiralia</taxon>
        <taxon>Lophotrochozoa</taxon>
        <taxon>Platyhelminthes</taxon>
        <taxon>Cestoda</taxon>
        <taxon>Eucestoda</taxon>
        <taxon>Cyclophyllidea</taxon>
        <taxon>Taeniidae</taxon>
        <taxon>Taenia</taxon>
    </lineage>
</organism>
<keyword evidence="1" id="KW-0472">Membrane</keyword>
<proteinExistence type="predicted"/>
<evidence type="ECO:0000313" key="2">
    <source>
        <dbReference type="EMBL" id="VDK38031.1"/>
    </source>
</evidence>
<feature type="transmembrane region" description="Helical" evidence="1">
    <location>
        <begin position="79"/>
        <end position="104"/>
    </location>
</feature>
<keyword evidence="3" id="KW-1185">Reference proteome</keyword>
<reference evidence="2 3" key="2">
    <citation type="submission" date="2018-11" db="EMBL/GenBank/DDBJ databases">
        <authorList>
            <consortium name="Pathogen Informatics"/>
        </authorList>
    </citation>
    <scope>NUCLEOTIDE SEQUENCE [LARGE SCALE GENOMIC DNA]</scope>
</reference>
<name>A0A0R3W9Q9_TAEAS</name>
<dbReference type="OrthoDB" id="10521156at2759"/>
<protein>
    <submittedName>
        <fullName evidence="4">Neur_chan_memb domain-containing protein</fullName>
    </submittedName>
</protein>
<keyword evidence="1" id="KW-1133">Transmembrane helix</keyword>
<keyword evidence="1" id="KW-0812">Transmembrane</keyword>